<evidence type="ECO:0000313" key="4">
    <source>
        <dbReference type="Proteomes" id="UP001168990"/>
    </source>
</evidence>
<reference evidence="3" key="1">
    <citation type="journal article" date="2023" name="bioRxiv">
        <title>Scaffold-level genome assemblies of two parasitoid biocontrol wasps reveal the parthenogenesis mechanism and an associated novel virus.</title>
        <authorList>
            <person name="Inwood S."/>
            <person name="Skelly J."/>
            <person name="Guhlin J."/>
            <person name="Harrop T."/>
            <person name="Goldson S."/>
            <person name="Dearden P."/>
        </authorList>
    </citation>
    <scope>NUCLEOTIDE SEQUENCE</scope>
    <source>
        <strain evidence="3">Irish</strain>
        <tissue evidence="3">Whole body</tissue>
    </source>
</reference>
<name>A0AA39C2Z1_9HYME</name>
<protein>
    <submittedName>
        <fullName evidence="3">Uncharacterized protein</fullName>
    </submittedName>
</protein>
<keyword evidence="2" id="KW-0472">Membrane</keyword>
<dbReference type="Pfam" id="PF24664">
    <property type="entry name" value="Monjiviricetes_fusion"/>
    <property type="match status" value="1"/>
</dbReference>
<gene>
    <name evidence="3" type="ORF">PV328_012464</name>
</gene>
<sequence>MTSFFNTIGTYGVTLMGIWMVVRFIKFSVDIIVHGYALHTIFGWSLWLLGAVWDSVTNLLIHLNRDRNQVKDMEKGLRKEDDPNNESEEVNYNKTIEQVEIKIPNEIPTTSQIYPQINNASNTINQITTTPYTQKIY</sequence>
<organism evidence="3 4">
    <name type="scientific">Microctonus aethiopoides</name>
    <dbReference type="NCBI Taxonomy" id="144406"/>
    <lineage>
        <taxon>Eukaryota</taxon>
        <taxon>Metazoa</taxon>
        <taxon>Ecdysozoa</taxon>
        <taxon>Arthropoda</taxon>
        <taxon>Hexapoda</taxon>
        <taxon>Insecta</taxon>
        <taxon>Pterygota</taxon>
        <taxon>Neoptera</taxon>
        <taxon>Endopterygota</taxon>
        <taxon>Hymenoptera</taxon>
        <taxon>Apocrita</taxon>
        <taxon>Ichneumonoidea</taxon>
        <taxon>Braconidae</taxon>
        <taxon>Euphorinae</taxon>
        <taxon>Microctonus</taxon>
    </lineage>
</organism>
<dbReference type="EMBL" id="JAQQBS010002825">
    <property type="protein sequence ID" value="KAK0156664.1"/>
    <property type="molecule type" value="Genomic_DNA"/>
</dbReference>
<evidence type="ECO:0000256" key="2">
    <source>
        <dbReference type="SAM" id="Phobius"/>
    </source>
</evidence>
<keyword evidence="2" id="KW-1133">Transmembrane helix</keyword>
<reference evidence="3" key="2">
    <citation type="submission" date="2023-03" db="EMBL/GenBank/DDBJ databases">
        <authorList>
            <person name="Inwood S.N."/>
            <person name="Skelly J.G."/>
            <person name="Guhlin J."/>
            <person name="Harrop T.W.R."/>
            <person name="Goldson S.G."/>
            <person name="Dearden P.K."/>
        </authorList>
    </citation>
    <scope>NUCLEOTIDE SEQUENCE</scope>
    <source>
        <strain evidence="3">Irish</strain>
        <tissue evidence="3">Whole body</tissue>
    </source>
</reference>
<proteinExistence type="predicted"/>
<evidence type="ECO:0000256" key="1">
    <source>
        <dbReference type="SAM" id="MobiDB-lite"/>
    </source>
</evidence>
<comment type="caution">
    <text evidence="3">The sequence shown here is derived from an EMBL/GenBank/DDBJ whole genome shotgun (WGS) entry which is preliminary data.</text>
</comment>
<dbReference type="AlphaFoldDB" id="A0AA39C2Z1"/>
<feature type="transmembrane region" description="Helical" evidence="2">
    <location>
        <begin position="7"/>
        <end position="25"/>
    </location>
</feature>
<dbReference type="Proteomes" id="UP001168990">
    <property type="component" value="Unassembled WGS sequence"/>
</dbReference>
<keyword evidence="4" id="KW-1185">Reference proteome</keyword>
<feature type="region of interest" description="Disordered" evidence="1">
    <location>
        <begin position="72"/>
        <end position="91"/>
    </location>
</feature>
<evidence type="ECO:0000313" key="3">
    <source>
        <dbReference type="EMBL" id="KAK0156664.1"/>
    </source>
</evidence>
<keyword evidence="2" id="KW-0812">Transmembrane</keyword>
<feature type="compositionally biased region" description="Basic and acidic residues" evidence="1">
    <location>
        <begin position="72"/>
        <end position="82"/>
    </location>
</feature>
<accession>A0AA39C2Z1</accession>
<feature type="transmembrane region" description="Helical" evidence="2">
    <location>
        <begin position="37"/>
        <end position="61"/>
    </location>
</feature>